<sequence>MSSNPQRMKRRFAHWKACLFQKFRKLDYDGQSQYLSQIISLQEPKLRKVEENISGGHYTVKYSINGIQYRGANNYLWGWKLTSKIENQLNAVETDVLRRSCRLSRLDHIRNDMIRERTCTQDTIVNRVERRQLVRYGHVMRMADERWPKKMVSYIPSNRRKRGRPKTSWRKGIEEATRKREMNEGDWENRREWRLMCEKW</sequence>
<dbReference type="Proteomes" id="UP001152888">
    <property type="component" value="Unassembled WGS sequence"/>
</dbReference>
<gene>
    <name evidence="1" type="ORF">ACAOBT_LOCUS23713</name>
</gene>
<evidence type="ECO:0000313" key="2">
    <source>
        <dbReference type="Proteomes" id="UP001152888"/>
    </source>
</evidence>
<organism evidence="1 2">
    <name type="scientific">Acanthoscelides obtectus</name>
    <name type="common">Bean weevil</name>
    <name type="synonym">Bruchus obtectus</name>
    <dbReference type="NCBI Taxonomy" id="200917"/>
    <lineage>
        <taxon>Eukaryota</taxon>
        <taxon>Metazoa</taxon>
        <taxon>Ecdysozoa</taxon>
        <taxon>Arthropoda</taxon>
        <taxon>Hexapoda</taxon>
        <taxon>Insecta</taxon>
        <taxon>Pterygota</taxon>
        <taxon>Neoptera</taxon>
        <taxon>Endopterygota</taxon>
        <taxon>Coleoptera</taxon>
        <taxon>Polyphaga</taxon>
        <taxon>Cucujiformia</taxon>
        <taxon>Chrysomeloidea</taxon>
        <taxon>Chrysomelidae</taxon>
        <taxon>Bruchinae</taxon>
        <taxon>Bruchini</taxon>
        <taxon>Acanthoscelides</taxon>
    </lineage>
</organism>
<dbReference type="OrthoDB" id="6765465at2759"/>
<protein>
    <recommendedName>
        <fullName evidence="3">Endonuclease-reverse transcriptase</fullName>
    </recommendedName>
</protein>
<dbReference type="EMBL" id="CAKOFQ010007285">
    <property type="protein sequence ID" value="CAH1997397.1"/>
    <property type="molecule type" value="Genomic_DNA"/>
</dbReference>
<name>A0A9P0LQA9_ACAOB</name>
<accession>A0A9P0LQA9</accession>
<evidence type="ECO:0008006" key="3">
    <source>
        <dbReference type="Google" id="ProtNLM"/>
    </source>
</evidence>
<evidence type="ECO:0000313" key="1">
    <source>
        <dbReference type="EMBL" id="CAH1997397.1"/>
    </source>
</evidence>
<keyword evidence="2" id="KW-1185">Reference proteome</keyword>
<comment type="caution">
    <text evidence="1">The sequence shown here is derived from an EMBL/GenBank/DDBJ whole genome shotgun (WGS) entry which is preliminary data.</text>
</comment>
<reference evidence="1" key="1">
    <citation type="submission" date="2022-03" db="EMBL/GenBank/DDBJ databases">
        <authorList>
            <person name="Sayadi A."/>
        </authorList>
    </citation>
    <scope>NUCLEOTIDE SEQUENCE</scope>
</reference>
<dbReference type="AlphaFoldDB" id="A0A9P0LQA9"/>
<proteinExistence type="predicted"/>